<dbReference type="InterPro" id="IPR043129">
    <property type="entry name" value="ATPase_NBD"/>
</dbReference>
<dbReference type="SUPFAM" id="SSF53067">
    <property type="entry name" value="Actin-like ATPase domain"/>
    <property type="match status" value="1"/>
</dbReference>
<name>A0ABT1QUS0_9GAMM</name>
<evidence type="ECO:0000256" key="1">
    <source>
        <dbReference type="HAMAP-Rule" id="MF_01270"/>
    </source>
</evidence>
<dbReference type="Proteomes" id="UP001165498">
    <property type="component" value="Unassembled WGS sequence"/>
</dbReference>
<keyword evidence="1" id="KW-0547">Nucleotide-binding</keyword>
<dbReference type="EMBL" id="JANFQO010000013">
    <property type="protein sequence ID" value="MCQ4166030.1"/>
    <property type="molecule type" value="Genomic_DNA"/>
</dbReference>
<proteinExistence type="inferred from homology"/>
<comment type="function">
    <text evidence="1">Catalyzes the specific phosphorylation of 1,6-anhydro-N-acetylmuramic acid (anhMurNAc) with the simultaneous cleavage of the 1,6-anhydro ring, generating MurNAc-6-P. Is required for the utilization of anhMurNAc either imported from the medium or derived from its own cell wall murein, and thus plays a role in cell wall recycling.</text>
</comment>
<dbReference type="PANTHER" id="PTHR30605:SF0">
    <property type="entry name" value="ANHYDRO-N-ACETYLMURAMIC ACID KINASE"/>
    <property type="match status" value="1"/>
</dbReference>
<evidence type="ECO:0000313" key="3">
    <source>
        <dbReference type="Proteomes" id="UP001165498"/>
    </source>
</evidence>
<gene>
    <name evidence="1" type="primary">anmK</name>
    <name evidence="2" type="ORF">NM961_15010</name>
</gene>
<dbReference type="PANTHER" id="PTHR30605">
    <property type="entry name" value="ANHYDRO-N-ACETYLMURAMIC ACID KINASE"/>
    <property type="match status" value="1"/>
</dbReference>
<dbReference type="Pfam" id="PF03702">
    <property type="entry name" value="AnmK"/>
    <property type="match status" value="1"/>
</dbReference>
<keyword evidence="1 2" id="KW-0418">Kinase</keyword>
<dbReference type="HAMAP" id="MF_01270">
    <property type="entry name" value="AnhMurNAc_kinase"/>
    <property type="match status" value="1"/>
</dbReference>
<dbReference type="InterPro" id="IPR005338">
    <property type="entry name" value="Anhydro_N_Ac-Mur_kinase"/>
</dbReference>
<dbReference type="CDD" id="cd24050">
    <property type="entry name" value="ASKHA_NBD_ANMK"/>
    <property type="match status" value="1"/>
</dbReference>
<dbReference type="Gene3D" id="3.30.420.40">
    <property type="match status" value="2"/>
</dbReference>
<comment type="caution">
    <text evidence="2">The sequence shown here is derived from an EMBL/GenBank/DDBJ whole genome shotgun (WGS) entry which is preliminary data.</text>
</comment>
<accession>A0ABT1QUS0</accession>
<dbReference type="RefSeq" id="WP_255915217.1">
    <property type="nucleotide sequence ID" value="NZ_JANFQO010000013.1"/>
</dbReference>
<comment type="pathway">
    <text evidence="1">Amino-sugar metabolism; 1,6-anhydro-N-acetylmuramate degradation.</text>
</comment>
<evidence type="ECO:0000313" key="2">
    <source>
        <dbReference type="EMBL" id="MCQ4166030.1"/>
    </source>
</evidence>
<keyword evidence="1" id="KW-0067">ATP-binding</keyword>
<keyword evidence="1" id="KW-0119">Carbohydrate metabolism</keyword>
<dbReference type="NCBIfam" id="NF007139">
    <property type="entry name" value="PRK09585.1-3"/>
    <property type="match status" value="1"/>
</dbReference>
<dbReference type="GO" id="GO:0016301">
    <property type="term" value="F:kinase activity"/>
    <property type="evidence" value="ECO:0007669"/>
    <property type="project" value="UniProtKB-KW"/>
</dbReference>
<sequence>MSDSAGLYLGLISGTSADAIDVALAAFDPQPRLIAALAVPYPAALRPRVLALAREKAEINLDELGTLDVELGHAFADAALALLQREGMAPAAVRAIGSHGQTVRHKPTLAAPYTLQLGDPNVIAERCGITTVGDFRRRDIAAGGQAAPLVPGLHAALLADPAHERVVLNLGGIANITVLPRDPRAPLRGFDTGPANCLMDGWSLQQRGLGCDERGEWAATGTVDEELLAQMLAEPYFHQTGPKSSGREVFNQDWLQRQLGQRRLAAVDVQATLLALSARSVAAAIRRDAPNAEQVLVCGGGVHNTALMKALAAALAPVQVASTASCGVDPDYVEAMAFAWLARQRLLGLPGNRADVTGAQGPRVLGAIYFGA</sequence>
<reference evidence="2" key="1">
    <citation type="submission" date="2022-07" db="EMBL/GenBank/DDBJ databases">
        <title>Tahibacter sp., a new gammaproteobacterium isolated from the silt sample collected at pig farm.</title>
        <authorList>
            <person name="Chen H."/>
        </authorList>
    </citation>
    <scope>NUCLEOTIDE SEQUENCE</scope>
    <source>
        <strain evidence="2">P2K</strain>
    </source>
</reference>
<protein>
    <recommendedName>
        <fullName evidence="1">Anhydro-N-acetylmuramic acid kinase</fullName>
        <ecNumber evidence="1">2.7.1.170</ecNumber>
    </recommendedName>
    <alternativeName>
        <fullName evidence="1">AnhMurNAc kinase</fullName>
    </alternativeName>
</protein>
<keyword evidence="3" id="KW-1185">Reference proteome</keyword>
<comment type="catalytic activity">
    <reaction evidence="1">
        <text>1,6-anhydro-N-acetyl-beta-muramate + ATP + H2O = N-acetyl-D-muramate 6-phosphate + ADP + H(+)</text>
        <dbReference type="Rhea" id="RHEA:24952"/>
        <dbReference type="ChEBI" id="CHEBI:15377"/>
        <dbReference type="ChEBI" id="CHEBI:15378"/>
        <dbReference type="ChEBI" id="CHEBI:30616"/>
        <dbReference type="ChEBI" id="CHEBI:58690"/>
        <dbReference type="ChEBI" id="CHEBI:58722"/>
        <dbReference type="ChEBI" id="CHEBI:456216"/>
        <dbReference type="EC" id="2.7.1.170"/>
    </reaction>
</comment>
<comment type="pathway">
    <text evidence="1">Cell wall biogenesis; peptidoglycan recycling.</text>
</comment>
<keyword evidence="1 2" id="KW-0808">Transferase</keyword>
<comment type="similarity">
    <text evidence="1">Belongs to the anhydro-N-acetylmuramic acid kinase family.</text>
</comment>
<feature type="binding site" evidence="1">
    <location>
        <begin position="14"/>
        <end position="21"/>
    </location>
    <ligand>
        <name>ATP</name>
        <dbReference type="ChEBI" id="CHEBI:30616"/>
    </ligand>
</feature>
<dbReference type="EC" id="2.7.1.170" evidence="1"/>
<organism evidence="2 3">
    <name type="scientific">Tahibacter harae</name>
    <dbReference type="NCBI Taxonomy" id="2963937"/>
    <lineage>
        <taxon>Bacteria</taxon>
        <taxon>Pseudomonadati</taxon>
        <taxon>Pseudomonadota</taxon>
        <taxon>Gammaproteobacteria</taxon>
        <taxon>Lysobacterales</taxon>
        <taxon>Rhodanobacteraceae</taxon>
        <taxon>Tahibacter</taxon>
    </lineage>
</organism>